<gene>
    <name evidence="2" type="ORF">OCBIM_22002745mg</name>
</gene>
<keyword evidence="1" id="KW-0732">Signal</keyword>
<dbReference type="EMBL" id="KQ417032">
    <property type="protein sequence ID" value="KOF94100.1"/>
    <property type="molecule type" value="Genomic_DNA"/>
</dbReference>
<proteinExistence type="predicted"/>
<feature type="chain" id="PRO_5005584051" evidence="1">
    <location>
        <begin position="21"/>
        <end position="51"/>
    </location>
</feature>
<evidence type="ECO:0000256" key="1">
    <source>
        <dbReference type="SAM" id="SignalP"/>
    </source>
</evidence>
<dbReference type="AlphaFoldDB" id="A0A0L8HZ77"/>
<reference evidence="2" key="1">
    <citation type="submission" date="2015-07" db="EMBL/GenBank/DDBJ databases">
        <title>MeaNS - Measles Nucleotide Surveillance Program.</title>
        <authorList>
            <person name="Tran T."/>
            <person name="Druce J."/>
        </authorList>
    </citation>
    <scope>NUCLEOTIDE SEQUENCE</scope>
    <source>
        <strain evidence="2">UCB-OBI-ISO-001</strain>
        <tissue evidence="2">Gonad</tissue>
    </source>
</reference>
<name>A0A0L8HZ77_OCTBM</name>
<protein>
    <submittedName>
        <fullName evidence="2">Uncharacterized protein</fullName>
    </submittedName>
</protein>
<feature type="signal peptide" evidence="1">
    <location>
        <begin position="1"/>
        <end position="20"/>
    </location>
</feature>
<accession>A0A0L8HZ77</accession>
<organism evidence="2">
    <name type="scientific">Octopus bimaculoides</name>
    <name type="common">California two-spotted octopus</name>
    <dbReference type="NCBI Taxonomy" id="37653"/>
    <lineage>
        <taxon>Eukaryota</taxon>
        <taxon>Metazoa</taxon>
        <taxon>Spiralia</taxon>
        <taxon>Lophotrochozoa</taxon>
        <taxon>Mollusca</taxon>
        <taxon>Cephalopoda</taxon>
        <taxon>Coleoidea</taxon>
        <taxon>Octopodiformes</taxon>
        <taxon>Octopoda</taxon>
        <taxon>Incirrata</taxon>
        <taxon>Octopodidae</taxon>
        <taxon>Octopus</taxon>
    </lineage>
</organism>
<evidence type="ECO:0000313" key="2">
    <source>
        <dbReference type="EMBL" id="KOF94100.1"/>
    </source>
</evidence>
<sequence length="51" mass="6018">MVKMFYALFLFFKTKLPCFISQICHWETHGTERSCCCCHPKDIYKIISLGV</sequence>